<dbReference type="GO" id="GO:0003688">
    <property type="term" value="F:DNA replication origin binding"/>
    <property type="evidence" value="ECO:0007669"/>
    <property type="project" value="TreeGrafter"/>
</dbReference>
<dbReference type="Proteomes" id="UP000195012">
    <property type="component" value="Unassembled WGS sequence"/>
</dbReference>
<evidence type="ECO:0000313" key="8">
    <source>
        <dbReference type="EMBL" id="OTN68637.1"/>
    </source>
</evidence>
<protein>
    <submittedName>
        <fullName evidence="8">Putative Origin recognition complex subunit 2</fullName>
    </submittedName>
</protein>
<evidence type="ECO:0000259" key="6">
    <source>
        <dbReference type="Pfam" id="PF04084"/>
    </source>
</evidence>
<comment type="subcellular location">
    <subcellularLocation>
        <location evidence="1">Nucleus</location>
    </subcellularLocation>
</comment>
<keyword evidence="4" id="KW-0539">Nucleus</keyword>
<comment type="similarity">
    <text evidence="2">Belongs to the ORC2 family.</text>
</comment>
<dbReference type="VEuPathDB" id="PlasmoDB:PKNH_0103800"/>
<dbReference type="InterPro" id="IPR007220">
    <property type="entry name" value="ORC2"/>
</dbReference>
<evidence type="ECO:0000259" key="7">
    <source>
        <dbReference type="Pfam" id="PF24882"/>
    </source>
</evidence>
<dbReference type="eggNOG" id="KOG2928">
    <property type="taxonomic scope" value="Eukaryota"/>
</dbReference>
<feature type="domain" description="Origin recognition complex subunit 2 winged-helix" evidence="7">
    <location>
        <begin position="784"/>
        <end position="843"/>
    </location>
</feature>
<feature type="compositionally biased region" description="Basic and acidic residues" evidence="5">
    <location>
        <begin position="296"/>
        <end position="308"/>
    </location>
</feature>
<proteinExistence type="inferred from homology"/>
<dbReference type="EMBL" id="NETL01000015">
    <property type="protein sequence ID" value="OTN68637.1"/>
    <property type="molecule type" value="Genomic_DNA"/>
</dbReference>
<dbReference type="Pfam" id="PF24882">
    <property type="entry name" value="WHD_ORC2"/>
    <property type="match status" value="1"/>
</dbReference>
<name>A0A1Y3E0Z8_PLAKN</name>
<dbReference type="AlphaFoldDB" id="A0A1Y3E0Z8"/>
<dbReference type="OMA" id="PHTHIKE"/>
<feature type="compositionally biased region" description="Acidic residues" evidence="5">
    <location>
        <begin position="19"/>
        <end position="28"/>
    </location>
</feature>
<feature type="compositionally biased region" description="Acidic residues" evidence="5">
    <location>
        <begin position="404"/>
        <end position="414"/>
    </location>
</feature>
<evidence type="ECO:0000256" key="3">
    <source>
        <dbReference type="ARBA" id="ARBA00022705"/>
    </source>
</evidence>
<feature type="domain" description="Origin recognition complex subunit 2 RecA-like" evidence="6">
    <location>
        <begin position="560"/>
        <end position="720"/>
    </location>
</feature>
<dbReference type="InterPro" id="IPR056772">
    <property type="entry name" value="RecA-like_ORC2"/>
</dbReference>
<dbReference type="PANTHER" id="PTHR14052:SF0">
    <property type="entry name" value="ORIGIN RECOGNITION COMPLEX SUBUNIT 2"/>
    <property type="match status" value="1"/>
</dbReference>
<organism evidence="8 9">
    <name type="scientific">Plasmodium knowlesi</name>
    <dbReference type="NCBI Taxonomy" id="5850"/>
    <lineage>
        <taxon>Eukaryota</taxon>
        <taxon>Sar</taxon>
        <taxon>Alveolata</taxon>
        <taxon>Apicomplexa</taxon>
        <taxon>Aconoidasida</taxon>
        <taxon>Haemosporida</taxon>
        <taxon>Plasmodiidae</taxon>
        <taxon>Plasmodium</taxon>
        <taxon>Plasmodium (Plasmodium)</taxon>
    </lineage>
</organism>
<dbReference type="VEuPathDB" id="PlasmoDB:PKNOH_S01012100"/>
<dbReference type="OrthoDB" id="346673at2759"/>
<reference evidence="8 9" key="1">
    <citation type="submission" date="2017-05" db="EMBL/GenBank/DDBJ databases">
        <title>PacBio assembly of a Plasmodium knowlesi genome sequence with Hi-C correction and manual annotation of the SICAvar gene family.</title>
        <authorList>
            <person name="Lapp S.A."/>
            <person name="Geraldo J.A."/>
            <person name="Chien J.-T."/>
            <person name="Ay F."/>
            <person name="Pakala S.B."/>
            <person name="Batugedara G."/>
            <person name="Humphrey J.C."/>
            <person name="Debarry J.D."/>
            <person name="Le Roch K.G."/>
            <person name="Galinski M.R."/>
            <person name="Kissinger J.C."/>
        </authorList>
    </citation>
    <scope>NUCLEOTIDE SEQUENCE [LARGE SCALE GENOMIC DNA]</scope>
    <source>
        <strain evidence="9">Malayan Strain Pk1 (A+)</strain>
    </source>
</reference>
<accession>A0A1Y3E0Z8</accession>
<feature type="region of interest" description="Disordered" evidence="5">
    <location>
        <begin position="266"/>
        <end position="419"/>
    </location>
</feature>
<feature type="region of interest" description="Disordered" evidence="5">
    <location>
        <begin position="110"/>
        <end position="168"/>
    </location>
</feature>
<feature type="region of interest" description="Disordered" evidence="5">
    <location>
        <begin position="83"/>
        <end position="102"/>
    </location>
</feature>
<evidence type="ECO:0000256" key="1">
    <source>
        <dbReference type="ARBA" id="ARBA00004123"/>
    </source>
</evidence>
<evidence type="ECO:0000256" key="2">
    <source>
        <dbReference type="ARBA" id="ARBA00007421"/>
    </source>
</evidence>
<feature type="compositionally biased region" description="Basic and acidic residues" evidence="5">
    <location>
        <begin position="393"/>
        <end position="403"/>
    </location>
</feature>
<feature type="compositionally biased region" description="Acidic residues" evidence="5">
    <location>
        <begin position="322"/>
        <end position="359"/>
    </location>
</feature>
<sequence length="851" mass="99430">MMQSIQVNSPKKVVRMQEGSDEDEENEKEEYLITNLTEKNKNMPSLIVRIPSNMNKFLSKEEVKISFNEDIKLPNKKGSKKLRSFKMEPSPTGICEQVSEKTMENTYASSDIKVDSTYQSDGTDGGVTPRSGLVHEGSDRESNDDNNDDDSDHDSNDDDDSDDDDDEMSEGLIKTFKQNYVEKHEKDTGNESVTFLREHTKNELEYFLQKKKLHSSYEMNINDIINIDYDKLNEKNIIPYFLTNMFDAEQKKKREKLKQLLEAKQKSILERSNRRHKKQMEKEVKGHQKGKHRRSSKGDKQTKGEKVHSAKLKKEKGKSGNVDEEDEDEEEEEDDDNNNDDEEEEDEVDEDDDDGDYEDIYSRKSQSDEGDDSYEPVPTGGKRKKKQGAKLVGLKDKRTRTEEGDNEQEDTYLDDFDKNVDVDAEVDVNIYNDPTLYGIEGSSDYTDGLKSDAENSQEEEETKEQQQTGSNSKGSKKKKKNVEELGEDEEKIDDIIDTETQKLISYDYYSSVNIKEVVKPSYKIKSLTPFIPIEENIDNLDHVQKLQYLIKNLPHTHIKEKRSLYHYNIKQFIKWKVYLMNNINICLYGIGSKYHVLNLFCNICLNDGNKCIVLGFEEEINFEEIIIRILEYHYKYKTSKNLKSFDLLYELIHKVNETNIPLYFVIHNIDNVKLYPYYEYFSFMSQYDNIHFVCSIDDVSFELNMNFKNISSINFHYVKCHTWLDYRHEILRQWNKFLPEWVFNKKCEEVDVKKNIETILNALSINHKRLFKIIASIQLENLEKGIYGVEKESLLQDKRIFTVGASSIRINSLLVEFVSHNVITETRLKEGNTFLKINADKEELKKVAEQL</sequence>
<feature type="compositionally biased region" description="Acidic residues" evidence="5">
    <location>
        <begin position="144"/>
        <end position="168"/>
    </location>
</feature>
<dbReference type="GO" id="GO:0005664">
    <property type="term" value="C:nuclear origin of replication recognition complex"/>
    <property type="evidence" value="ECO:0007669"/>
    <property type="project" value="TreeGrafter"/>
</dbReference>
<feature type="region of interest" description="Disordered" evidence="5">
    <location>
        <begin position="434"/>
        <end position="486"/>
    </location>
</feature>
<dbReference type="PANTHER" id="PTHR14052">
    <property type="entry name" value="ORIGIN RECOGNITION COMPLEX SUBUNIT 2"/>
    <property type="match status" value="1"/>
</dbReference>
<feature type="region of interest" description="Disordered" evidence="5">
    <location>
        <begin position="1"/>
        <end position="28"/>
    </location>
</feature>
<dbReference type="Pfam" id="PF04084">
    <property type="entry name" value="RecA-like_ORC2"/>
    <property type="match status" value="1"/>
</dbReference>
<evidence type="ECO:0000256" key="5">
    <source>
        <dbReference type="SAM" id="MobiDB-lite"/>
    </source>
</evidence>
<dbReference type="GO" id="GO:0006260">
    <property type="term" value="P:DNA replication"/>
    <property type="evidence" value="ECO:0007669"/>
    <property type="project" value="UniProtKB-KW"/>
</dbReference>
<keyword evidence="3" id="KW-0235">DNA replication</keyword>
<evidence type="ECO:0000313" key="9">
    <source>
        <dbReference type="Proteomes" id="UP000195012"/>
    </source>
</evidence>
<comment type="caution">
    <text evidence="8">The sequence shown here is derived from an EMBL/GenBank/DDBJ whole genome shotgun (WGS) entry which is preliminary data.</text>
</comment>
<dbReference type="InterPro" id="IPR056773">
    <property type="entry name" value="WHD_ORC2"/>
</dbReference>
<gene>
    <name evidence="8" type="primary">ORC2</name>
    <name evidence="8" type="ORF">PKNOH_S01012100</name>
</gene>
<evidence type="ECO:0000256" key="4">
    <source>
        <dbReference type="ARBA" id="ARBA00023242"/>
    </source>
</evidence>